<feature type="transmembrane region" description="Helical" evidence="10">
    <location>
        <begin position="138"/>
        <end position="162"/>
    </location>
</feature>
<feature type="transmembrane region" description="Helical" evidence="10">
    <location>
        <begin position="1315"/>
        <end position="1335"/>
    </location>
</feature>
<gene>
    <name evidence="13" type="ORF">CDAUBV1_LOCUS5832</name>
</gene>
<evidence type="ECO:0000256" key="4">
    <source>
        <dbReference type="ARBA" id="ARBA00022737"/>
    </source>
</evidence>
<dbReference type="FunFam" id="3.40.50.300:FF:000163">
    <property type="entry name" value="Multidrug resistance-associated protein member 4"/>
    <property type="match status" value="1"/>
</dbReference>
<dbReference type="InterPro" id="IPR027417">
    <property type="entry name" value="P-loop_NTPase"/>
</dbReference>
<feature type="transmembrane region" description="Helical" evidence="10">
    <location>
        <begin position="30"/>
        <end position="53"/>
    </location>
</feature>
<feature type="transmembrane region" description="Helical" evidence="10">
    <location>
        <begin position="412"/>
        <end position="431"/>
    </location>
</feature>
<feature type="transmembrane region" description="Helical" evidence="10">
    <location>
        <begin position="1288"/>
        <end position="1309"/>
    </location>
</feature>
<feature type="domain" description="ABC transporter" evidence="11">
    <location>
        <begin position="715"/>
        <end position="948"/>
    </location>
</feature>
<name>A0AAV2T683_CALDB</name>
<feature type="transmembrane region" description="Helical" evidence="10">
    <location>
        <begin position="489"/>
        <end position="509"/>
    </location>
</feature>
<evidence type="ECO:0000259" key="12">
    <source>
        <dbReference type="PROSITE" id="PS50929"/>
    </source>
</evidence>
<keyword evidence="3 10" id="KW-0812">Transmembrane</keyword>
<organism evidence="13 14">
    <name type="scientific">Calicophoron daubneyi</name>
    <name type="common">Rumen fluke</name>
    <name type="synonym">Paramphistomum daubneyi</name>
    <dbReference type="NCBI Taxonomy" id="300641"/>
    <lineage>
        <taxon>Eukaryota</taxon>
        <taxon>Metazoa</taxon>
        <taxon>Spiralia</taxon>
        <taxon>Lophotrochozoa</taxon>
        <taxon>Platyhelminthes</taxon>
        <taxon>Trematoda</taxon>
        <taxon>Digenea</taxon>
        <taxon>Plagiorchiida</taxon>
        <taxon>Pronocephalata</taxon>
        <taxon>Paramphistomoidea</taxon>
        <taxon>Paramphistomidae</taxon>
        <taxon>Calicophoron</taxon>
    </lineage>
</organism>
<dbReference type="PANTHER" id="PTHR24223">
    <property type="entry name" value="ATP-BINDING CASSETTE SUB-FAMILY C"/>
    <property type="match status" value="1"/>
</dbReference>
<dbReference type="CDD" id="cd03244">
    <property type="entry name" value="ABCC_MRP_domain2"/>
    <property type="match status" value="1"/>
</dbReference>
<comment type="caution">
    <text evidence="13">The sequence shown here is derived from an EMBL/GenBank/DDBJ whole genome shotgun (WGS) entry which is preliminary data.</text>
</comment>
<dbReference type="CDD" id="cd18595">
    <property type="entry name" value="ABC_6TM_MRP1_2_3_6_D1_like"/>
    <property type="match status" value="1"/>
</dbReference>
<dbReference type="InterPro" id="IPR003439">
    <property type="entry name" value="ABC_transporter-like_ATP-bd"/>
</dbReference>
<dbReference type="SMART" id="SM00382">
    <property type="entry name" value="AAA"/>
    <property type="match status" value="2"/>
</dbReference>
<dbReference type="InterPro" id="IPR050173">
    <property type="entry name" value="ABC_transporter_C-like"/>
</dbReference>
<feature type="domain" description="ABC transporter" evidence="11">
    <location>
        <begin position="1531"/>
        <end position="1782"/>
    </location>
</feature>
<feature type="transmembrane region" description="Helical" evidence="10">
    <location>
        <begin position="1146"/>
        <end position="1166"/>
    </location>
</feature>
<evidence type="ECO:0000256" key="2">
    <source>
        <dbReference type="ARBA" id="ARBA00022448"/>
    </source>
</evidence>
<dbReference type="FunFam" id="1.20.1560.10:FF:000006">
    <property type="entry name" value="ATP-binding cassette, sub-family C (CFTR/MRP), member 9"/>
    <property type="match status" value="1"/>
</dbReference>
<dbReference type="GO" id="GO:0140359">
    <property type="term" value="F:ABC-type transporter activity"/>
    <property type="evidence" value="ECO:0007669"/>
    <property type="project" value="InterPro"/>
</dbReference>
<dbReference type="GO" id="GO:0005524">
    <property type="term" value="F:ATP binding"/>
    <property type="evidence" value="ECO:0007669"/>
    <property type="project" value="UniProtKB-KW"/>
</dbReference>
<dbReference type="InterPro" id="IPR017871">
    <property type="entry name" value="ABC_transporter-like_CS"/>
</dbReference>
<accession>A0AAV2T683</accession>
<dbReference type="CDD" id="cd03250">
    <property type="entry name" value="ABCC_MRP_domain1"/>
    <property type="match status" value="1"/>
</dbReference>
<dbReference type="PROSITE" id="PS00211">
    <property type="entry name" value="ABC_TRANSPORTER_1"/>
    <property type="match status" value="2"/>
</dbReference>
<dbReference type="PROSITE" id="PS50929">
    <property type="entry name" value="ABC_TM1F"/>
    <property type="match status" value="2"/>
</dbReference>
<dbReference type="FunFam" id="3.40.50.300:FF:000997">
    <property type="entry name" value="Multidrug resistance-associated protein 1"/>
    <property type="match status" value="1"/>
</dbReference>
<dbReference type="FunFam" id="1.20.1560.10:FF:000013">
    <property type="entry name" value="ABC transporter C family member 2"/>
    <property type="match status" value="1"/>
</dbReference>
<dbReference type="CDD" id="cd18603">
    <property type="entry name" value="ABC_6TM_MRP1_2_3_6_D2_like"/>
    <property type="match status" value="1"/>
</dbReference>
<dbReference type="InterPro" id="IPR003593">
    <property type="entry name" value="AAA+_ATPase"/>
</dbReference>
<keyword evidence="8 10" id="KW-0472">Membrane</keyword>
<feature type="transmembrane region" description="Helical" evidence="10">
    <location>
        <begin position="73"/>
        <end position="95"/>
    </location>
</feature>
<evidence type="ECO:0000256" key="9">
    <source>
        <dbReference type="SAM" id="MobiDB-lite"/>
    </source>
</evidence>
<dbReference type="InterPro" id="IPR011527">
    <property type="entry name" value="ABC1_TM_dom"/>
</dbReference>
<feature type="transmembrane region" description="Helical" evidence="10">
    <location>
        <begin position="377"/>
        <end position="400"/>
    </location>
</feature>
<dbReference type="Pfam" id="PF00005">
    <property type="entry name" value="ABC_tran"/>
    <property type="match status" value="2"/>
</dbReference>
<evidence type="ECO:0000256" key="5">
    <source>
        <dbReference type="ARBA" id="ARBA00022741"/>
    </source>
</evidence>
<dbReference type="SUPFAM" id="SSF90123">
    <property type="entry name" value="ABC transporter transmembrane region"/>
    <property type="match status" value="2"/>
</dbReference>
<dbReference type="GO" id="GO:0016887">
    <property type="term" value="F:ATP hydrolysis activity"/>
    <property type="evidence" value="ECO:0007669"/>
    <property type="project" value="InterPro"/>
</dbReference>
<keyword evidence="2" id="KW-0813">Transport</keyword>
<reference evidence="13" key="1">
    <citation type="submission" date="2024-06" db="EMBL/GenBank/DDBJ databases">
        <authorList>
            <person name="Liu X."/>
            <person name="Lenzi L."/>
            <person name="Haldenby T S."/>
            <person name="Uol C."/>
        </authorList>
    </citation>
    <scope>NUCLEOTIDE SEQUENCE</scope>
</reference>
<feature type="transmembrane region" description="Helical" evidence="10">
    <location>
        <begin position="1405"/>
        <end position="1425"/>
    </location>
</feature>
<dbReference type="InterPro" id="IPR036640">
    <property type="entry name" value="ABC1_TM_sf"/>
</dbReference>
<feature type="domain" description="ABC transmembrane type-1" evidence="12">
    <location>
        <begin position="381"/>
        <end position="679"/>
    </location>
</feature>
<evidence type="ECO:0000256" key="8">
    <source>
        <dbReference type="ARBA" id="ARBA00023136"/>
    </source>
</evidence>
<dbReference type="SUPFAM" id="SSF52540">
    <property type="entry name" value="P-loop containing nucleoside triphosphate hydrolases"/>
    <property type="match status" value="2"/>
</dbReference>
<evidence type="ECO:0000256" key="6">
    <source>
        <dbReference type="ARBA" id="ARBA00022840"/>
    </source>
</evidence>
<evidence type="ECO:0000259" key="11">
    <source>
        <dbReference type="PROSITE" id="PS50893"/>
    </source>
</evidence>
<feature type="compositionally biased region" description="Polar residues" evidence="9">
    <location>
        <begin position="1070"/>
        <end position="1080"/>
    </location>
</feature>
<dbReference type="PANTHER" id="PTHR24223:SF415">
    <property type="entry name" value="FI20190P1"/>
    <property type="match status" value="1"/>
</dbReference>
<dbReference type="EMBL" id="CAXLJL010000145">
    <property type="protein sequence ID" value="CAL5132957.1"/>
    <property type="molecule type" value="Genomic_DNA"/>
</dbReference>
<evidence type="ECO:0000256" key="10">
    <source>
        <dbReference type="SAM" id="Phobius"/>
    </source>
</evidence>
<keyword evidence="5" id="KW-0547">Nucleotide-binding</keyword>
<keyword evidence="7 10" id="KW-1133">Transmembrane helix</keyword>
<proteinExistence type="predicted"/>
<evidence type="ECO:0000256" key="1">
    <source>
        <dbReference type="ARBA" id="ARBA00004141"/>
    </source>
</evidence>
<keyword evidence="4" id="KW-0677">Repeat</keyword>
<dbReference type="Pfam" id="PF00664">
    <property type="entry name" value="ABC_membrane"/>
    <property type="match status" value="2"/>
</dbReference>
<protein>
    <submittedName>
        <fullName evidence="13">Uncharacterized protein</fullName>
    </submittedName>
</protein>
<dbReference type="PROSITE" id="PS50893">
    <property type="entry name" value="ABC_TRANSPORTER_2"/>
    <property type="match status" value="2"/>
</dbReference>
<dbReference type="Gene3D" id="1.20.1560.10">
    <property type="entry name" value="ABC transporter type 1, transmembrane domain"/>
    <property type="match status" value="2"/>
</dbReference>
<comment type="subcellular location">
    <subcellularLocation>
        <location evidence="1">Membrane</location>
        <topology evidence="1">Multi-pass membrane protein</topology>
    </subcellularLocation>
</comment>
<feature type="transmembrane region" description="Helical" evidence="10">
    <location>
        <begin position="1212"/>
        <end position="1237"/>
    </location>
</feature>
<dbReference type="Gene3D" id="3.40.50.300">
    <property type="entry name" value="P-loop containing nucleotide triphosphate hydrolases"/>
    <property type="match status" value="2"/>
</dbReference>
<feature type="transmembrane region" description="Helical" evidence="10">
    <location>
        <begin position="107"/>
        <end position="126"/>
    </location>
</feature>
<evidence type="ECO:0000313" key="14">
    <source>
        <dbReference type="Proteomes" id="UP001497525"/>
    </source>
</evidence>
<dbReference type="Proteomes" id="UP001497525">
    <property type="component" value="Unassembled WGS sequence"/>
</dbReference>
<feature type="domain" description="ABC transmembrane type-1" evidence="12">
    <location>
        <begin position="1151"/>
        <end position="1460"/>
    </location>
</feature>
<feature type="region of interest" description="Disordered" evidence="9">
    <location>
        <begin position="1029"/>
        <end position="1084"/>
    </location>
</feature>
<feature type="transmembrane region" description="Helical" evidence="10">
    <location>
        <begin position="515"/>
        <end position="537"/>
    </location>
</feature>
<feature type="transmembrane region" description="Helical" evidence="10">
    <location>
        <begin position="183"/>
        <end position="203"/>
    </location>
</feature>
<keyword evidence="6" id="KW-0067">ATP-binding</keyword>
<evidence type="ECO:0000256" key="3">
    <source>
        <dbReference type="ARBA" id="ARBA00022692"/>
    </source>
</evidence>
<dbReference type="GO" id="GO:0016020">
    <property type="term" value="C:membrane"/>
    <property type="evidence" value="ECO:0007669"/>
    <property type="project" value="UniProtKB-SubCell"/>
</dbReference>
<feature type="transmembrane region" description="Helical" evidence="10">
    <location>
        <begin position="593"/>
        <end position="619"/>
    </location>
</feature>
<evidence type="ECO:0000256" key="7">
    <source>
        <dbReference type="ARBA" id="ARBA00022989"/>
    </source>
</evidence>
<sequence length="1785" mass="198703">MMVVSRNITFCKDGIYDASLFERPTFRPSLCLQFAALSVPSIFIFLGIPYAILNYKKSKLIPTTRITFGVAQWLQVSLASCVLITVVTALASGAIIDATYGDGCVEILEYISLLAGVLGLVVYISLSEYLRRLHQPRSQLLFSFTLLLFFAGLLRFWGILASSWDEKLPAKPRTMTERTMEQIQLYTAAFFVCLTFAQLLTHFFSPHTQANSLLIDQNACPELWASVPSLWTFSWLRSIIWKAYWGRMKKPEDVFSVRLSEAVGPNYRKFWMAWENTVSRRMTKPNTHKSSSSIVITSDEVPLLHDPHDATPGKRQTSATATPHVKFRHASCNDAKPKPSGSTDMKHVHVKEDKVVLEKHTWALLVALSRAFGGRLLLAWVFLLLGVLLNYAPPILLGYLLRFLASHNAPLWQGYAIAMSMLVAGLINTVVDQQGYYGCLSLGVSVRSALTAAVYRKSLRLSSEARVKYTTGELINLLSVDVNRVMESFMFSFFVWTALVQFLLSFFLLWKQLGIATLAGIGCLLLMLPLNVLFMWLTQKFQVSEMSWKDKRMKCLGEVFGAIKVIKLYAWEKAFEKQANDIRRRELAQMFRVAVGWSSAQLVWSLAPYLILLLTFVTYTREFLFPSLAPKGTFKGETGNHTVVPQMLDPERIFVSVSLFNLMRAPLIMLPWSLSAIIMAFVSIRRLAKFLLAPEINTNSVERLPFMPDDTSPVISFENASFSWSGSGPLVLQDLNLNIRSGWLVAVVGSVGAGKSSLISACLGEMIKRSGSVKLKGSIAYVPQSAWLQQMTLRENVCFGQPVGEHGQSACGMDWYQTVVSACALQPDIDRLPGGDQTELGEKGVNLSGGQRQRISLARAVYQDCDVYLMDDCLSAVDTHVGQELFEKVLGPKGLLRKKTRILTTNSFSWLNQADWIVVLSQDGTIAQSGTYQDIINNTSGQFTEYLHQLRQELRVVKKARSHSFSKTSLTSTHSHRRVSVSIPSVSIMDTTPSTTKTNIHHRGSLALSTVQDTMSVYHFLARSPPQANHRIRRVSVTENDSNGSTGNETEEENMDNTSEKSFGKHKPGTSEQDANNRSNLPVIRIRSTTEASATLKDVESVVNEECSDAASNDSDSEFGRFVADEEVMQGHVRLSTYWRCMVDRGILASAILLLSYAGFLGIQLFSNYWLQWFADDPDLIQAEQALRNETIFGNSTARHMLYRLIGDRTKYYIFGYTWTGVGQVVLISVHVTSHIYSSLRASKVMHQSLLSSILRTSTSFFDRTPLGRVLNRFSNDVDSLDHQIPDAVIEIISCVGDTFIALLVVTLALRPLGLGLVIVVPLGLACLMIQSLYLPCSRQARRLDAVTRSPLLANFGETAASALGVTVVRAFGRTDMFVATADQLVDRNAVHAFLRYASNRWLEIYLGIFNHLMVFVTTVVLIVYRDRFTAGLAGLIIIYALQTSENFTWLAKQYAQLETSAVSLERIREYSSLQPERYWEKGPDSPPPDNWPGPCCQVIFNKATVRYLPPKPNSERKNFEDAETALVEAEKSEELPEMVTALKSVDLVLSGYRDGRRIGIVGRTGAGKSSLASCIFRLVEATVTANDRELISGPFASCGPVIVDGIDLHRIGLQELRSRFSILPQDPVLFSGSLRFNLDPFGVQSDAQLWSALESAHLATWARTEGIGLDYECGESGCNLSAGQRQLVCLARIFLSSGGRVRLLILDEATAAMDPATDRLVMQTVIRDQFQDATVIVIAHRLATVMDTDRIIVLDGGCVVESGRPHDLLANPQSRFANMYHAGQ</sequence>
<evidence type="ECO:0000313" key="13">
    <source>
        <dbReference type="EMBL" id="CAL5132957.1"/>
    </source>
</evidence>
<feature type="transmembrane region" description="Helical" evidence="10">
    <location>
        <begin position="665"/>
        <end position="684"/>
    </location>
</feature>